<reference evidence="1" key="1">
    <citation type="submission" date="2022-01" db="EMBL/GenBank/DDBJ databases">
        <authorList>
            <person name="King R."/>
        </authorList>
    </citation>
    <scope>NUCLEOTIDE SEQUENCE</scope>
</reference>
<name>A0A9N9S3M7_9DIPT</name>
<dbReference type="Proteomes" id="UP001153620">
    <property type="component" value="Chromosome 3"/>
</dbReference>
<reference evidence="1" key="2">
    <citation type="submission" date="2022-10" db="EMBL/GenBank/DDBJ databases">
        <authorList>
            <consortium name="ENA_rothamsted_submissions"/>
            <consortium name="culmorum"/>
            <person name="King R."/>
        </authorList>
    </citation>
    <scope>NUCLEOTIDE SEQUENCE</scope>
</reference>
<dbReference type="AlphaFoldDB" id="A0A9N9S3M7"/>
<dbReference type="InterPro" id="IPR027417">
    <property type="entry name" value="P-loop_NTPase"/>
</dbReference>
<dbReference type="Gene3D" id="3.40.50.300">
    <property type="entry name" value="P-loop containing nucleotide triphosphate hydrolases"/>
    <property type="match status" value="1"/>
</dbReference>
<accession>A0A9N9S3M7</accession>
<proteinExistence type="predicted"/>
<organism evidence="1 2">
    <name type="scientific">Chironomus riparius</name>
    <dbReference type="NCBI Taxonomy" id="315576"/>
    <lineage>
        <taxon>Eukaryota</taxon>
        <taxon>Metazoa</taxon>
        <taxon>Ecdysozoa</taxon>
        <taxon>Arthropoda</taxon>
        <taxon>Hexapoda</taxon>
        <taxon>Insecta</taxon>
        <taxon>Pterygota</taxon>
        <taxon>Neoptera</taxon>
        <taxon>Endopterygota</taxon>
        <taxon>Diptera</taxon>
        <taxon>Nematocera</taxon>
        <taxon>Chironomoidea</taxon>
        <taxon>Chironomidae</taxon>
        <taxon>Chironominae</taxon>
        <taxon>Chironomus</taxon>
    </lineage>
</organism>
<protein>
    <recommendedName>
        <fullName evidence="3">NACHT domain-containing protein</fullName>
    </recommendedName>
</protein>
<dbReference type="EMBL" id="OU895879">
    <property type="protein sequence ID" value="CAG9808298.1"/>
    <property type="molecule type" value="Genomic_DNA"/>
</dbReference>
<gene>
    <name evidence="1" type="ORF">CHIRRI_LOCUS11140</name>
</gene>
<dbReference type="OrthoDB" id="7739966at2759"/>
<sequence>MGGCISEPIGSVASDTKFEDLLSFTKKKVLRSIINFQGIQTTLFELIDYDLEILKELTGENIQKLLQNKEMMKIGQVCELNLKYPFVERKFVHEELDFRSYHYIDSEDVKFTFKDIKDQTKHSKVFILSDQASSGKSASFMDFAAKLKQQSRLHWVSYIGLNEQRNYFEKLDKTCPNDSFKILLHCIGITSQFEAKIFRKLLTNGRVILLFDGIDEIIPSCTNVLKELFEFLTWRSDYRNQLWISTRPNMSSNSKEILKQQHEFKFAPLKQEDKELFIKGILEFYGIFYKDQQNKIKGDVLYFMSNLGSDKDVDNIFMIQSITEYRVKNSISLSEDNYFEIFANMLESQKASFKIPSLERDNDSLINIWDVHRAVALIKSFPNMKLDLLSIVKKWKKDRKNWTSDVIQRYGYMHGNFDDISSVRFVHKSYSEFFVAQFIINFLFDDNEDMDKAEIKSIVSLFIRIMCNFKSNKICCNFLISYFKLFGYGKKVCGKVKRVIYDNLREIRDPTNSAYPSKDLLRNFAIFMSLDEEMMNKFFKFDEYVNLLDEFVLKGWMETDACTFINAVTDSLGPDWHLKFNKSSAKLLTHKEIKDLEGEYNDIEQIKICEIYRNSNETEAKQRFLNDFDQITCYNGIIQVETIARLRDSLSRDDFIKKCLLRVCYNHITPEALSFIHENIKELCSFYLINKILFDTHPDVSPPLIQCLSIKNPEIFKITADFYIEHKRSWEELQDFFLLRPLSNLFVACTTPIYGPYKEFIKNLFENNKWQLIRKVQGHILFTQNLDLSVKCENSEDLMNWIFLNNIEVGQRIYEKMFKILE</sequence>
<evidence type="ECO:0000313" key="1">
    <source>
        <dbReference type="EMBL" id="CAG9808298.1"/>
    </source>
</evidence>
<evidence type="ECO:0000313" key="2">
    <source>
        <dbReference type="Proteomes" id="UP001153620"/>
    </source>
</evidence>
<keyword evidence="2" id="KW-1185">Reference proteome</keyword>
<evidence type="ECO:0008006" key="3">
    <source>
        <dbReference type="Google" id="ProtNLM"/>
    </source>
</evidence>